<accession>A0ABU2K5M3</accession>
<feature type="region of interest" description="Disordered" evidence="1">
    <location>
        <begin position="156"/>
        <end position="177"/>
    </location>
</feature>
<evidence type="ECO:0000256" key="1">
    <source>
        <dbReference type="SAM" id="MobiDB-lite"/>
    </source>
</evidence>
<dbReference type="Proteomes" id="UP001183222">
    <property type="component" value="Unassembled WGS sequence"/>
</dbReference>
<protein>
    <submittedName>
        <fullName evidence="3">DUF6463 family protein</fullName>
    </submittedName>
</protein>
<keyword evidence="2" id="KW-1133">Transmembrane helix</keyword>
<feature type="transmembrane region" description="Helical" evidence="2">
    <location>
        <begin position="233"/>
        <end position="252"/>
    </location>
</feature>
<name>A0ABU2K5M3_9ACTN</name>
<keyword evidence="2" id="KW-0472">Membrane</keyword>
<dbReference type="EMBL" id="JAVREI010000002">
    <property type="protein sequence ID" value="MDT0275494.1"/>
    <property type="molecule type" value="Genomic_DNA"/>
</dbReference>
<keyword evidence="4" id="KW-1185">Reference proteome</keyword>
<dbReference type="Pfam" id="PF20064">
    <property type="entry name" value="DUF6463"/>
    <property type="match status" value="1"/>
</dbReference>
<keyword evidence="2" id="KW-0812">Transmembrane</keyword>
<feature type="transmembrane region" description="Helical" evidence="2">
    <location>
        <begin position="272"/>
        <end position="293"/>
    </location>
</feature>
<dbReference type="RefSeq" id="WP_311344316.1">
    <property type="nucleotide sequence ID" value="NZ_JAVREI010000002.1"/>
</dbReference>
<evidence type="ECO:0000256" key="2">
    <source>
        <dbReference type="SAM" id="Phobius"/>
    </source>
</evidence>
<dbReference type="InterPro" id="IPR045590">
    <property type="entry name" value="DUF6463"/>
</dbReference>
<proteinExistence type="predicted"/>
<organism evidence="3 4">
    <name type="scientific">Blastococcus goldschmidtiae</name>
    <dbReference type="NCBI Taxonomy" id="3075546"/>
    <lineage>
        <taxon>Bacteria</taxon>
        <taxon>Bacillati</taxon>
        <taxon>Actinomycetota</taxon>
        <taxon>Actinomycetes</taxon>
        <taxon>Geodermatophilales</taxon>
        <taxon>Geodermatophilaceae</taxon>
        <taxon>Blastococcus</taxon>
    </lineage>
</organism>
<gene>
    <name evidence="3" type="ORF">RM425_06215</name>
</gene>
<feature type="compositionally biased region" description="Low complexity" evidence="1">
    <location>
        <begin position="161"/>
        <end position="177"/>
    </location>
</feature>
<sequence length="302" mass="32140">MKNRTDRGRAPVLGRRVRVTDPIAAARRHDYADAFELRLEGPDRCSPEEWVRAGVDATPTWIKRIAGSADGLGSVRIVESTAAVVVLEDSDRLMDTVMIGRNAEPGRRVLTTVLRYRRPVLTRGVWAIVGILHRRTARRVVAGGLRHATGPSAAAVSSLDPTAAAEPAGHAGPSPGGVPPVRSAGLWTVVLGVAHVASAHAFYPESVRSVMDGGVIASVDADPVLTERRGVGFWYVTTGLVVIGLGAIVRGHEKVHGRPPPATATVLVATGLWGALLMPVSPFWLFLPIAWLARRSASSRGR</sequence>
<comment type="caution">
    <text evidence="3">The sequence shown here is derived from an EMBL/GenBank/DDBJ whole genome shotgun (WGS) entry which is preliminary data.</text>
</comment>
<reference evidence="4" key="1">
    <citation type="submission" date="2023-07" db="EMBL/GenBank/DDBJ databases">
        <title>30 novel species of actinomycetes from the DSMZ collection.</title>
        <authorList>
            <person name="Nouioui I."/>
        </authorList>
    </citation>
    <scope>NUCLEOTIDE SEQUENCE [LARGE SCALE GENOMIC DNA]</scope>
    <source>
        <strain evidence="4">DSM 46792</strain>
    </source>
</reference>
<evidence type="ECO:0000313" key="4">
    <source>
        <dbReference type="Proteomes" id="UP001183222"/>
    </source>
</evidence>
<evidence type="ECO:0000313" key="3">
    <source>
        <dbReference type="EMBL" id="MDT0275494.1"/>
    </source>
</evidence>